<keyword evidence="3" id="KW-1185">Reference proteome</keyword>
<dbReference type="Proteomes" id="UP000019131">
    <property type="component" value="Unassembled WGS sequence"/>
</dbReference>
<feature type="compositionally biased region" description="Basic and acidic residues" evidence="1">
    <location>
        <begin position="9"/>
        <end position="18"/>
    </location>
</feature>
<evidence type="ECO:0000313" key="3">
    <source>
        <dbReference type="Proteomes" id="UP000019131"/>
    </source>
</evidence>
<organism evidence="2 3">
    <name type="scientific">Bacteroides reticulotermitis JCM 10512</name>
    <dbReference type="NCBI Taxonomy" id="1445607"/>
    <lineage>
        <taxon>Bacteria</taxon>
        <taxon>Pseudomonadati</taxon>
        <taxon>Bacteroidota</taxon>
        <taxon>Bacteroidia</taxon>
        <taxon>Bacteroidales</taxon>
        <taxon>Bacteroidaceae</taxon>
        <taxon>Bacteroides</taxon>
    </lineage>
</organism>
<feature type="region of interest" description="Disordered" evidence="1">
    <location>
        <begin position="1"/>
        <end position="23"/>
    </location>
</feature>
<reference evidence="2 3" key="1">
    <citation type="journal article" date="2014" name="Genome Announc.">
        <title>Draft Genome Sequence of Bacteroides reticulotermitis Strain JCM 10512T, Isolated from the Gut of a Termite.</title>
        <authorList>
            <person name="Yuki M."/>
            <person name="Oshima K."/>
            <person name="Suda W."/>
            <person name="Sakamoto M."/>
            <person name="Iida T."/>
            <person name="Hattori M."/>
            <person name="Ohkuma M."/>
        </authorList>
    </citation>
    <scope>NUCLEOTIDE SEQUENCE [LARGE SCALE GENOMIC DNA]</scope>
    <source>
        <strain evidence="2 3">JCM 10512</strain>
    </source>
</reference>
<dbReference type="EMBL" id="BAIV01000016">
    <property type="protein sequence ID" value="GAE84436.1"/>
    <property type="molecule type" value="Genomic_DNA"/>
</dbReference>
<evidence type="ECO:0000313" key="2">
    <source>
        <dbReference type="EMBL" id="GAE84436.1"/>
    </source>
</evidence>
<name>W4UU59_9BACE</name>
<gene>
    <name evidence="2" type="ORF">JCM10512_2780</name>
</gene>
<sequence>MFPTSARRHSYEQYHQPDIDAANPTYSPQAQAWFGLHRKRNILSNYHFLL</sequence>
<comment type="caution">
    <text evidence="2">The sequence shown here is derived from an EMBL/GenBank/DDBJ whole genome shotgun (WGS) entry which is preliminary data.</text>
</comment>
<accession>W4UU59</accession>
<dbReference type="AlphaFoldDB" id="W4UU59"/>
<evidence type="ECO:0000256" key="1">
    <source>
        <dbReference type="SAM" id="MobiDB-lite"/>
    </source>
</evidence>
<protein>
    <submittedName>
        <fullName evidence="2">Uncharacterized protein</fullName>
    </submittedName>
</protein>
<dbReference type="STRING" id="1445607.JCM10512_2780"/>
<proteinExistence type="predicted"/>